<organism evidence="3 4">
    <name type="scientific">Rhizopogon vesiculosus</name>
    <dbReference type="NCBI Taxonomy" id="180088"/>
    <lineage>
        <taxon>Eukaryota</taxon>
        <taxon>Fungi</taxon>
        <taxon>Dikarya</taxon>
        <taxon>Basidiomycota</taxon>
        <taxon>Agaricomycotina</taxon>
        <taxon>Agaricomycetes</taxon>
        <taxon>Agaricomycetidae</taxon>
        <taxon>Boletales</taxon>
        <taxon>Suillineae</taxon>
        <taxon>Rhizopogonaceae</taxon>
        <taxon>Rhizopogon</taxon>
    </lineage>
</organism>
<reference evidence="3 4" key="1">
    <citation type="submission" date="2016-03" db="EMBL/GenBank/DDBJ databases">
        <title>Comparative genomics of the ectomycorrhizal sister species Rhizopogon vinicolor and Rhizopogon vesiculosus (Basidiomycota: Boletales) reveals a divergence of the mating type B locus.</title>
        <authorList>
            <person name="Mujic A.B."/>
            <person name="Kuo A."/>
            <person name="Tritt A."/>
            <person name="Lipzen A."/>
            <person name="Chen C."/>
            <person name="Johnson J."/>
            <person name="Sharma A."/>
            <person name="Barry K."/>
            <person name="Grigoriev I.V."/>
            <person name="Spatafora J.W."/>
        </authorList>
    </citation>
    <scope>NUCLEOTIDE SEQUENCE [LARGE SCALE GENOMIC DNA]</scope>
    <source>
        <strain evidence="3 4">AM-OR11-056</strain>
    </source>
</reference>
<keyword evidence="1" id="KW-1133">Transmembrane helix</keyword>
<dbReference type="Proteomes" id="UP000183567">
    <property type="component" value="Unassembled WGS sequence"/>
</dbReference>
<dbReference type="STRING" id="180088.A0A1J8Q606"/>
<feature type="transmembrane region" description="Helical" evidence="1">
    <location>
        <begin position="20"/>
        <end position="48"/>
    </location>
</feature>
<dbReference type="InterPro" id="IPR048661">
    <property type="entry name" value="CPL1-like"/>
</dbReference>
<dbReference type="PANTHER" id="PTHR35192">
    <property type="entry name" value="PROTEIN, PUTATIVE-RELATED"/>
    <property type="match status" value="1"/>
</dbReference>
<accession>A0A1J8Q606</accession>
<protein>
    <recommendedName>
        <fullName evidence="2">Protein CPL1-like domain-containing protein</fullName>
    </recommendedName>
</protein>
<dbReference type="EMBL" id="LVVM01002569">
    <property type="protein sequence ID" value="OJA16437.1"/>
    <property type="molecule type" value="Genomic_DNA"/>
</dbReference>
<dbReference type="Pfam" id="PF21671">
    <property type="entry name" value="CPL1-like"/>
    <property type="match status" value="1"/>
</dbReference>
<feature type="domain" description="Protein CPL1-like" evidence="2">
    <location>
        <begin position="224"/>
        <end position="292"/>
    </location>
</feature>
<evidence type="ECO:0000259" key="2">
    <source>
        <dbReference type="Pfam" id="PF21671"/>
    </source>
</evidence>
<keyword evidence="4" id="KW-1185">Reference proteome</keyword>
<sequence length="424" mass="43735">MDLAVLWSPSILFALHTRLLHILFLSLFTMKLSAFAIPILSVSTVFALSKSSRPYRRTLAHDVCSSINSDLVLNEVIDKYGKATVAGHLEACLCLSVVGAFVDSNAVAQAAVKLLGDRVGVEAIISGMIKALPNSQCTYPDHAHALCTDSNPCDFQCTDGYLEFPPDRPTSCKCPDHLMECDGKCGHFERCPSKTLLSRRSAEPQCALGLTMCGIAGTSTGQPWKCIDVNIEPTACGGCVQAAPFGDAPVNGENCKDIKGVNRDTVTCYDGRCMVHDCVQGFFVAPGNDYCIQSQPATTYSSGSTEDGKVSRDEHTAGLARGAGVTNPPVCGLTGDIQTPPAGSTIGGAQDAGASTPVGCGSEGTAGGAMVTRDVDGSANPILAAAGGIAAGAHATSDRLLAGVKHAAGGLAGGVAHGASHSWF</sequence>
<evidence type="ECO:0000313" key="4">
    <source>
        <dbReference type="Proteomes" id="UP000183567"/>
    </source>
</evidence>
<dbReference type="OrthoDB" id="439917at2759"/>
<evidence type="ECO:0000256" key="1">
    <source>
        <dbReference type="SAM" id="Phobius"/>
    </source>
</evidence>
<comment type="caution">
    <text evidence="3">The sequence shown here is derived from an EMBL/GenBank/DDBJ whole genome shotgun (WGS) entry which is preliminary data.</text>
</comment>
<keyword evidence="1" id="KW-0812">Transmembrane</keyword>
<dbReference type="InterPro" id="IPR038955">
    <property type="entry name" value="PriA/CPL1_fungi"/>
</dbReference>
<name>A0A1J8Q606_9AGAM</name>
<evidence type="ECO:0000313" key="3">
    <source>
        <dbReference type="EMBL" id="OJA16437.1"/>
    </source>
</evidence>
<dbReference type="AlphaFoldDB" id="A0A1J8Q606"/>
<proteinExistence type="predicted"/>
<gene>
    <name evidence="3" type="ORF">AZE42_03805</name>
</gene>
<dbReference type="PANTHER" id="PTHR35192:SF2">
    <property type="entry name" value="APPLE DOMAIN-CONTAINING PROTEIN"/>
    <property type="match status" value="1"/>
</dbReference>
<keyword evidence="1" id="KW-0472">Membrane</keyword>